<comment type="caution">
    <text evidence="4">The sequence shown here is derived from an EMBL/GenBank/DDBJ whole genome shotgun (WGS) entry which is preliminary data.</text>
</comment>
<dbReference type="PANTHER" id="PTHR24198">
    <property type="entry name" value="ANKYRIN REPEAT AND PROTEIN KINASE DOMAIN-CONTAINING PROTEIN"/>
    <property type="match status" value="1"/>
</dbReference>
<sequence length="577" mass="67975">MPIIDKYYTGTYSDNYDIEKRKCGENDSYIAMLIRNDYVEEFIKYINQTNYDLNSQINKSDFETNPFLNNRDPTLIEYAAFFGSIQIFQFLIKNNVKLVPSLWFYAIHGRNPDIIHILEGNNVKLNEKAYEFCIKYAIKCHHNDLARYLLDQKNQNICYFHYCLKFNNYEMMPIDLDSYSKFDLPIDQIPSLIRYDYDFFNLLFRESYLDINDVKDNKRLLSFAIEKNDIKLIKFLLSIPKINPNYIQRIRKNNSDRGETIDEEMTELSKAVENKNIELIKLLMKCPNIDPNIKLLISYGTRYETWTPLSMAIEMENTEIINILFSNEKTLPNANGELLLAIKKDNDEILKLLINDQRTDLNELSEEIGKTQSILFRAVEEKNIKLIKLLLDCPYFDPNVKFEFIKMQAKQYLSDEETPLSIAIENEDLEVIKLLLECPKIEPNKEKLKFIHHDYEGEFESGEKTELSIAIEKGNDEIIHLLFKNQRINPNTIFSDKNYQNRTILSTAVEEGNINLIKLLLECPNIDLDTKINKEINYNGETRRENTVLQLALYTKNRDVICLIFEHMKKKNKILNN</sequence>
<evidence type="ECO:0000256" key="2">
    <source>
        <dbReference type="ARBA" id="ARBA00023043"/>
    </source>
</evidence>
<gene>
    <name evidence="4" type="ORF">M9Y10_005812</name>
</gene>
<dbReference type="Pfam" id="PF11929">
    <property type="entry name" value="DUF3447"/>
    <property type="match status" value="1"/>
</dbReference>
<proteinExistence type="predicted"/>
<dbReference type="EMBL" id="JAPFFF010000012">
    <property type="protein sequence ID" value="KAK8875640.1"/>
    <property type="molecule type" value="Genomic_DNA"/>
</dbReference>
<organism evidence="4 5">
    <name type="scientific">Tritrichomonas musculus</name>
    <dbReference type="NCBI Taxonomy" id="1915356"/>
    <lineage>
        <taxon>Eukaryota</taxon>
        <taxon>Metamonada</taxon>
        <taxon>Parabasalia</taxon>
        <taxon>Tritrichomonadida</taxon>
        <taxon>Tritrichomonadidae</taxon>
        <taxon>Tritrichomonas</taxon>
    </lineage>
</organism>
<dbReference type="InterPro" id="IPR002110">
    <property type="entry name" value="Ankyrin_rpt"/>
</dbReference>
<dbReference type="Pfam" id="PF12796">
    <property type="entry name" value="Ank_2"/>
    <property type="match status" value="3"/>
</dbReference>
<dbReference type="InterPro" id="IPR020683">
    <property type="entry name" value="DUF3447"/>
</dbReference>
<name>A0ABR2JD37_9EUKA</name>
<protein>
    <recommendedName>
        <fullName evidence="3">DUF3447 domain-containing protein</fullName>
    </recommendedName>
</protein>
<evidence type="ECO:0000256" key="1">
    <source>
        <dbReference type="ARBA" id="ARBA00022737"/>
    </source>
</evidence>
<dbReference type="SMART" id="SM00248">
    <property type="entry name" value="ANK"/>
    <property type="match status" value="11"/>
</dbReference>
<dbReference type="Proteomes" id="UP001470230">
    <property type="component" value="Unassembled WGS sequence"/>
</dbReference>
<dbReference type="PANTHER" id="PTHR24198:SF165">
    <property type="entry name" value="ANKYRIN REPEAT-CONTAINING PROTEIN-RELATED"/>
    <property type="match status" value="1"/>
</dbReference>
<dbReference type="Gene3D" id="1.25.40.20">
    <property type="entry name" value="Ankyrin repeat-containing domain"/>
    <property type="match status" value="3"/>
</dbReference>
<evidence type="ECO:0000313" key="4">
    <source>
        <dbReference type="EMBL" id="KAK8875640.1"/>
    </source>
</evidence>
<dbReference type="SUPFAM" id="SSF48403">
    <property type="entry name" value="Ankyrin repeat"/>
    <property type="match status" value="1"/>
</dbReference>
<feature type="domain" description="DUF3447" evidence="3">
    <location>
        <begin position="105"/>
        <end position="172"/>
    </location>
</feature>
<dbReference type="InterPro" id="IPR036770">
    <property type="entry name" value="Ankyrin_rpt-contain_sf"/>
</dbReference>
<keyword evidence="5" id="KW-1185">Reference proteome</keyword>
<keyword evidence="1" id="KW-0677">Repeat</keyword>
<evidence type="ECO:0000259" key="3">
    <source>
        <dbReference type="Pfam" id="PF11929"/>
    </source>
</evidence>
<keyword evidence="2" id="KW-0040">ANK repeat</keyword>
<evidence type="ECO:0000313" key="5">
    <source>
        <dbReference type="Proteomes" id="UP001470230"/>
    </source>
</evidence>
<reference evidence="4 5" key="1">
    <citation type="submission" date="2024-04" db="EMBL/GenBank/DDBJ databases">
        <title>Tritrichomonas musculus Genome.</title>
        <authorList>
            <person name="Alves-Ferreira E."/>
            <person name="Grigg M."/>
            <person name="Lorenzi H."/>
            <person name="Galac M."/>
        </authorList>
    </citation>
    <scope>NUCLEOTIDE SEQUENCE [LARGE SCALE GENOMIC DNA]</scope>
    <source>
        <strain evidence="4 5">EAF2021</strain>
    </source>
</reference>
<accession>A0ABR2JD37</accession>